<dbReference type="AlphaFoldDB" id="A0A9P5NC56"/>
<name>A0A9P5NC56_GYMJU</name>
<dbReference type="EMBL" id="JADNYJ010000170">
    <property type="protein sequence ID" value="KAF8877465.1"/>
    <property type="molecule type" value="Genomic_DNA"/>
</dbReference>
<organism evidence="2 3">
    <name type="scientific">Gymnopilus junonius</name>
    <name type="common">Spectacular rustgill mushroom</name>
    <name type="synonym">Gymnopilus spectabilis subsp. junonius</name>
    <dbReference type="NCBI Taxonomy" id="109634"/>
    <lineage>
        <taxon>Eukaryota</taxon>
        <taxon>Fungi</taxon>
        <taxon>Dikarya</taxon>
        <taxon>Basidiomycota</taxon>
        <taxon>Agaricomycotina</taxon>
        <taxon>Agaricomycetes</taxon>
        <taxon>Agaricomycetidae</taxon>
        <taxon>Agaricales</taxon>
        <taxon>Agaricineae</taxon>
        <taxon>Hymenogastraceae</taxon>
        <taxon>Gymnopilus</taxon>
    </lineage>
</organism>
<reference evidence="2" key="1">
    <citation type="submission" date="2020-11" db="EMBL/GenBank/DDBJ databases">
        <authorList>
            <consortium name="DOE Joint Genome Institute"/>
            <person name="Ahrendt S."/>
            <person name="Riley R."/>
            <person name="Andreopoulos W."/>
            <person name="LaButti K."/>
            <person name="Pangilinan J."/>
            <person name="Ruiz-duenas F.J."/>
            <person name="Barrasa J.M."/>
            <person name="Sanchez-Garcia M."/>
            <person name="Camarero S."/>
            <person name="Miyauchi S."/>
            <person name="Serrano A."/>
            <person name="Linde D."/>
            <person name="Babiker R."/>
            <person name="Drula E."/>
            <person name="Ayuso-Fernandez I."/>
            <person name="Pacheco R."/>
            <person name="Padilla G."/>
            <person name="Ferreira P."/>
            <person name="Barriuso J."/>
            <person name="Kellner H."/>
            <person name="Castanera R."/>
            <person name="Alfaro M."/>
            <person name="Ramirez L."/>
            <person name="Pisabarro A.G."/>
            <person name="Kuo A."/>
            <person name="Tritt A."/>
            <person name="Lipzen A."/>
            <person name="He G."/>
            <person name="Yan M."/>
            <person name="Ng V."/>
            <person name="Cullen D."/>
            <person name="Martin F."/>
            <person name="Rosso M.-N."/>
            <person name="Henrissat B."/>
            <person name="Hibbett D."/>
            <person name="Martinez A.T."/>
            <person name="Grigoriev I.V."/>
        </authorList>
    </citation>
    <scope>NUCLEOTIDE SEQUENCE</scope>
    <source>
        <strain evidence="2">AH 44721</strain>
    </source>
</reference>
<gene>
    <name evidence="2" type="ORF">CPB84DRAFT_370560</name>
</gene>
<proteinExistence type="predicted"/>
<accession>A0A9P5NC56</accession>
<sequence>MSTLPGPRLPRQERAASSNPVGGFTSIWGTISARSGWRGRLVAGAVGSKEGWGGQELIGVSRHTRTREHPLVRIMGGEGSCRERVACIPFLSCVVNKEDCVG</sequence>
<dbReference type="Proteomes" id="UP000724874">
    <property type="component" value="Unassembled WGS sequence"/>
</dbReference>
<comment type="caution">
    <text evidence="2">The sequence shown here is derived from an EMBL/GenBank/DDBJ whole genome shotgun (WGS) entry which is preliminary data.</text>
</comment>
<evidence type="ECO:0000313" key="3">
    <source>
        <dbReference type="Proteomes" id="UP000724874"/>
    </source>
</evidence>
<feature type="region of interest" description="Disordered" evidence="1">
    <location>
        <begin position="1"/>
        <end position="22"/>
    </location>
</feature>
<evidence type="ECO:0000256" key="1">
    <source>
        <dbReference type="SAM" id="MobiDB-lite"/>
    </source>
</evidence>
<protein>
    <submittedName>
        <fullName evidence="2">Uncharacterized protein</fullName>
    </submittedName>
</protein>
<evidence type="ECO:0000313" key="2">
    <source>
        <dbReference type="EMBL" id="KAF8877465.1"/>
    </source>
</evidence>
<keyword evidence="3" id="KW-1185">Reference proteome</keyword>